<dbReference type="Pfam" id="PF02926">
    <property type="entry name" value="THUMP"/>
    <property type="match status" value="1"/>
</dbReference>
<dbReference type="RefSeq" id="WP_002577647.1">
    <property type="nucleotide sequence ID" value="NZ_BAABZS010000001.1"/>
</dbReference>
<dbReference type="InterPro" id="IPR002052">
    <property type="entry name" value="DNA_methylase_N6_adenine_CS"/>
</dbReference>
<dbReference type="Pfam" id="PF01170">
    <property type="entry name" value="UPF0020"/>
    <property type="match status" value="1"/>
</dbReference>
<dbReference type="GO" id="GO:0003723">
    <property type="term" value="F:RNA binding"/>
    <property type="evidence" value="ECO:0007669"/>
    <property type="project" value="InterPro"/>
</dbReference>
<dbReference type="EC" id="2.1.1.173" evidence="4"/>
<dbReference type="InterPro" id="IPR054170">
    <property type="entry name" value="RlmL_1st"/>
</dbReference>
<proteinExistence type="predicted"/>
<keyword evidence="1 4" id="KW-0489">Methyltransferase</keyword>
<dbReference type="PROSITE" id="PS00092">
    <property type="entry name" value="N6_MTASE"/>
    <property type="match status" value="1"/>
</dbReference>
<dbReference type="AlphaFoldDB" id="A0A6N2VTA4"/>
<sequence>MKTFELIAPCHFGLEAVLKKEILDLGYEISLVEDGRVTFIGDDEAICRANVFLRTAERVLLKAGSFKAETFEELFQGTRNIPWEDFIPEDGKFWVAKASSIKSKLFSPSDIQSIMKKAMVERLKNRYGVTWFPENGASYPLRVFLYKDMVTVGIDTSGESLHKRGYRTLTSKAPITETLAAALILLTPWNRDRILVDPFCGSGTFPIEAAMMAANMAPGMNRSFLAEEWRNVIKRKCWYEAMDEAGDLVEEDVQVDIQGYDVDGDIVKAARSNAQSAGVDHMIHFQQRPVSALSHPKKYGFIISNPPYGERIEEKENLPALYREIGERFAALDAWSMYLITSYEDAQKYIGRKADKNRKIYNGMLKTYFYQFMGPKPPRRSQENGSN</sequence>
<dbReference type="InterPro" id="IPR004114">
    <property type="entry name" value="THUMP_dom"/>
</dbReference>
<evidence type="ECO:0000256" key="1">
    <source>
        <dbReference type="ARBA" id="ARBA00022603"/>
    </source>
</evidence>
<dbReference type="InterPro" id="IPR000241">
    <property type="entry name" value="RlmKL-like_Mtase"/>
</dbReference>
<feature type="domain" description="THUMP" evidence="3">
    <location>
        <begin position="58"/>
        <end position="156"/>
    </location>
</feature>
<dbReference type="PROSITE" id="PS01261">
    <property type="entry name" value="UPF0020"/>
    <property type="match status" value="1"/>
</dbReference>
<dbReference type="SMART" id="SM00981">
    <property type="entry name" value="THUMP"/>
    <property type="match status" value="1"/>
</dbReference>
<dbReference type="Gene3D" id="3.30.2130.30">
    <property type="match status" value="1"/>
</dbReference>
<name>A0A6N2VTA4_9FIRM</name>
<evidence type="ECO:0000256" key="2">
    <source>
        <dbReference type="ARBA" id="ARBA00022679"/>
    </source>
</evidence>
<evidence type="ECO:0000313" key="4">
    <source>
        <dbReference type="EMBL" id="VYT33544.1"/>
    </source>
</evidence>
<accession>A0A6N2VTA4</accession>
<dbReference type="Pfam" id="PF22020">
    <property type="entry name" value="RlmL_1st"/>
    <property type="match status" value="1"/>
</dbReference>
<dbReference type="Gene3D" id="3.40.50.150">
    <property type="entry name" value="Vaccinia Virus protein VP39"/>
    <property type="match status" value="1"/>
</dbReference>
<dbReference type="PANTHER" id="PTHR47313">
    <property type="entry name" value="RIBOSOMAL RNA LARGE SUBUNIT METHYLTRANSFERASE K/L"/>
    <property type="match status" value="1"/>
</dbReference>
<gene>
    <name evidence="4" type="primary">rlmL</name>
    <name evidence="4" type="ORF">CBLFYP116_02998</name>
</gene>
<dbReference type="GO" id="GO:0052915">
    <property type="term" value="F:23S rRNA (guanine(2445)-N(2))-methyltransferase activity"/>
    <property type="evidence" value="ECO:0007669"/>
    <property type="project" value="UniProtKB-EC"/>
</dbReference>
<dbReference type="PANTHER" id="PTHR47313:SF1">
    <property type="entry name" value="RIBOSOMAL RNA LARGE SUBUNIT METHYLTRANSFERASE K_L"/>
    <property type="match status" value="1"/>
</dbReference>
<dbReference type="EMBL" id="CACRTF010000014">
    <property type="protein sequence ID" value="VYT33544.1"/>
    <property type="molecule type" value="Genomic_DNA"/>
</dbReference>
<keyword evidence="2 4" id="KW-0808">Transferase</keyword>
<evidence type="ECO:0000259" key="3">
    <source>
        <dbReference type="SMART" id="SM00981"/>
    </source>
</evidence>
<dbReference type="InterPro" id="IPR029063">
    <property type="entry name" value="SAM-dependent_MTases_sf"/>
</dbReference>
<dbReference type="GeneID" id="23116095"/>
<dbReference type="CDD" id="cd11715">
    <property type="entry name" value="THUMP_AdoMetMT"/>
    <property type="match status" value="1"/>
</dbReference>
<reference evidence="4" key="1">
    <citation type="submission" date="2019-11" db="EMBL/GenBank/DDBJ databases">
        <authorList>
            <person name="Feng L."/>
        </authorList>
    </citation>
    <scope>NUCLEOTIDE SEQUENCE</scope>
    <source>
        <strain evidence="4">CbolteaeLFYP116</strain>
    </source>
</reference>
<protein>
    <submittedName>
        <fullName evidence="4">Ribosomal RNA large subunit methyltransferase L</fullName>
        <ecNumber evidence="4">2.1.1.173</ecNumber>
    </submittedName>
</protein>
<dbReference type="SUPFAM" id="SSF53335">
    <property type="entry name" value="S-adenosyl-L-methionine-dependent methyltransferases"/>
    <property type="match status" value="1"/>
</dbReference>
<organism evidence="4">
    <name type="scientific">Enterocloster bolteae</name>
    <dbReference type="NCBI Taxonomy" id="208479"/>
    <lineage>
        <taxon>Bacteria</taxon>
        <taxon>Bacillati</taxon>
        <taxon>Bacillota</taxon>
        <taxon>Clostridia</taxon>
        <taxon>Lachnospirales</taxon>
        <taxon>Lachnospiraceae</taxon>
        <taxon>Enterocloster</taxon>
    </lineage>
</organism>
<dbReference type="InterPro" id="IPR053943">
    <property type="entry name" value="RlmKL-like_Mtase_CS"/>
</dbReference>
<dbReference type="GO" id="GO:0070043">
    <property type="term" value="F:rRNA (guanine-N7-)-methyltransferase activity"/>
    <property type="evidence" value="ECO:0007669"/>
    <property type="project" value="TreeGrafter"/>
</dbReference>